<dbReference type="NCBIfam" id="NF009504">
    <property type="entry name" value="PRK12863.1-4"/>
    <property type="match status" value="1"/>
</dbReference>
<dbReference type="PANTHER" id="PTHR33606:SF3">
    <property type="entry name" value="PROTEIN YCII"/>
    <property type="match status" value="1"/>
</dbReference>
<dbReference type="RefSeq" id="WP_147223060.1">
    <property type="nucleotide sequence ID" value="NZ_CAJGYY010000001.1"/>
</dbReference>
<dbReference type="Proteomes" id="UP000321903">
    <property type="component" value="Unassembled WGS sequence"/>
</dbReference>
<organism evidence="3 4">
    <name type="scientific">Psychrobacter frigidicola</name>
    <dbReference type="NCBI Taxonomy" id="45611"/>
    <lineage>
        <taxon>Bacteria</taxon>
        <taxon>Pseudomonadati</taxon>
        <taxon>Pseudomonadota</taxon>
        <taxon>Gammaproteobacteria</taxon>
        <taxon>Moraxellales</taxon>
        <taxon>Moraxellaceae</taxon>
        <taxon>Psychrobacter</taxon>
    </lineage>
</organism>
<accession>A0A5C7A782</accession>
<dbReference type="Gene3D" id="3.30.70.1060">
    <property type="entry name" value="Dimeric alpha+beta barrel"/>
    <property type="match status" value="1"/>
</dbReference>
<evidence type="ECO:0000313" key="3">
    <source>
        <dbReference type="EMBL" id="TXD98520.1"/>
    </source>
</evidence>
<comment type="similarity">
    <text evidence="1">Belongs to the YciI family.</text>
</comment>
<reference evidence="3 4" key="1">
    <citation type="submission" date="2019-08" db="EMBL/GenBank/DDBJ databases">
        <title>Genome sequence of Psychrobacter frigidicola ACAM304 (type strain).</title>
        <authorList>
            <person name="Bowman J.P."/>
        </authorList>
    </citation>
    <scope>NUCLEOTIDE SEQUENCE [LARGE SCALE GENOMIC DNA]</scope>
    <source>
        <strain evidence="3 4">ACAM 304</strain>
    </source>
</reference>
<evidence type="ECO:0000313" key="4">
    <source>
        <dbReference type="Proteomes" id="UP000321903"/>
    </source>
</evidence>
<gene>
    <name evidence="3" type="ORF">ES754_06350</name>
</gene>
<evidence type="ECO:0000256" key="1">
    <source>
        <dbReference type="ARBA" id="ARBA00007689"/>
    </source>
</evidence>
<sequence>MLLFAIIGHDVANSSAQRKITRTEHLARLQALDAEQRLLIAGPTPITHSGSDSNSAVIEMSGSIVIAQFESLEAAQTWASAEPYLRDGVYSHVDIKPFIHVLPKPTDKIEAS</sequence>
<keyword evidence="4" id="KW-1185">Reference proteome</keyword>
<evidence type="ECO:0000259" key="2">
    <source>
        <dbReference type="Pfam" id="PF03795"/>
    </source>
</evidence>
<dbReference type="EMBL" id="VORZ01000001">
    <property type="protein sequence ID" value="TXD98520.1"/>
    <property type="molecule type" value="Genomic_DNA"/>
</dbReference>
<dbReference type="InterPro" id="IPR011008">
    <property type="entry name" value="Dimeric_a/b-barrel"/>
</dbReference>
<dbReference type="InterPro" id="IPR051807">
    <property type="entry name" value="Sec-metab_biosynth-assoc"/>
</dbReference>
<protein>
    <submittedName>
        <fullName evidence="3">YciI family protein</fullName>
    </submittedName>
</protein>
<feature type="domain" description="YCII-related" evidence="2">
    <location>
        <begin position="3"/>
        <end position="98"/>
    </location>
</feature>
<dbReference type="NCBIfam" id="NF008473">
    <property type="entry name" value="PRK11370.1"/>
    <property type="match status" value="1"/>
</dbReference>
<proteinExistence type="inferred from homology"/>
<name>A0A5C7A782_9GAMM</name>
<dbReference type="InterPro" id="IPR005545">
    <property type="entry name" value="YCII"/>
</dbReference>
<dbReference type="Pfam" id="PF03795">
    <property type="entry name" value="YCII"/>
    <property type="match status" value="1"/>
</dbReference>
<dbReference type="OrthoDB" id="9797014at2"/>
<comment type="caution">
    <text evidence="3">The sequence shown here is derived from an EMBL/GenBank/DDBJ whole genome shotgun (WGS) entry which is preliminary data.</text>
</comment>
<dbReference type="PANTHER" id="PTHR33606">
    <property type="entry name" value="PROTEIN YCII"/>
    <property type="match status" value="1"/>
</dbReference>
<dbReference type="AlphaFoldDB" id="A0A5C7A782"/>
<dbReference type="SUPFAM" id="SSF54909">
    <property type="entry name" value="Dimeric alpha+beta barrel"/>
    <property type="match status" value="1"/>
</dbReference>